<sequence>MIKRYLTSLLLVGLTLPMTAMSDTLRLPEDAAFEVRVIDDALLTQETPTLSDLLLQPVTSEHARYQLPSHCLITADARLEGERVRISAKTLTCIDTQGADSEIFSGELSAAGMESDGSYAVDACIDKVDDGCERAELRPSHVFQLRLGRELALEPKDNPAARINEQRRQAQGEGVANPIPGERPDPDAD</sequence>
<dbReference type="Proteomes" id="UP000653056">
    <property type="component" value="Unassembled WGS sequence"/>
</dbReference>
<evidence type="ECO:0000256" key="2">
    <source>
        <dbReference type="SAM" id="SignalP"/>
    </source>
</evidence>
<gene>
    <name evidence="3" type="ORF">GCM10007160_17960</name>
</gene>
<evidence type="ECO:0000313" key="4">
    <source>
        <dbReference type="Proteomes" id="UP000653056"/>
    </source>
</evidence>
<name>A0ABQ2YR61_9GAMM</name>
<feature type="region of interest" description="Disordered" evidence="1">
    <location>
        <begin position="154"/>
        <end position="189"/>
    </location>
</feature>
<dbReference type="EMBL" id="BMXS01000007">
    <property type="protein sequence ID" value="GGX90904.1"/>
    <property type="molecule type" value="Genomic_DNA"/>
</dbReference>
<evidence type="ECO:0008006" key="5">
    <source>
        <dbReference type="Google" id="ProtNLM"/>
    </source>
</evidence>
<keyword evidence="2" id="KW-0732">Signal</keyword>
<evidence type="ECO:0000313" key="3">
    <source>
        <dbReference type="EMBL" id="GGX90904.1"/>
    </source>
</evidence>
<evidence type="ECO:0000256" key="1">
    <source>
        <dbReference type="SAM" id="MobiDB-lite"/>
    </source>
</evidence>
<accession>A0ABQ2YR61</accession>
<reference evidence="4" key="1">
    <citation type="journal article" date="2019" name="Int. J. Syst. Evol. Microbiol.">
        <title>The Global Catalogue of Microorganisms (GCM) 10K type strain sequencing project: providing services to taxonomists for standard genome sequencing and annotation.</title>
        <authorList>
            <consortium name="The Broad Institute Genomics Platform"/>
            <consortium name="The Broad Institute Genome Sequencing Center for Infectious Disease"/>
            <person name="Wu L."/>
            <person name="Ma J."/>
        </authorList>
    </citation>
    <scope>NUCLEOTIDE SEQUENCE [LARGE SCALE GENOMIC DNA]</scope>
    <source>
        <strain evidence="4">KCTC 22228</strain>
    </source>
</reference>
<dbReference type="RefSeq" id="WP_189468338.1">
    <property type="nucleotide sequence ID" value="NZ_BMXS01000007.1"/>
</dbReference>
<feature type="signal peptide" evidence="2">
    <location>
        <begin position="1"/>
        <end position="22"/>
    </location>
</feature>
<keyword evidence="4" id="KW-1185">Reference proteome</keyword>
<organism evidence="3 4">
    <name type="scientific">Litchfieldella qijiaojingensis</name>
    <dbReference type="NCBI Taxonomy" id="980347"/>
    <lineage>
        <taxon>Bacteria</taxon>
        <taxon>Pseudomonadati</taxon>
        <taxon>Pseudomonadota</taxon>
        <taxon>Gammaproteobacteria</taxon>
        <taxon>Oceanospirillales</taxon>
        <taxon>Halomonadaceae</taxon>
        <taxon>Litchfieldella</taxon>
    </lineage>
</organism>
<proteinExistence type="predicted"/>
<protein>
    <recommendedName>
        <fullName evidence="5">DUF3617 family protein</fullName>
    </recommendedName>
</protein>
<feature type="compositionally biased region" description="Basic and acidic residues" evidence="1">
    <location>
        <begin position="154"/>
        <end position="170"/>
    </location>
</feature>
<feature type="chain" id="PRO_5046930873" description="DUF3617 family protein" evidence="2">
    <location>
        <begin position="23"/>
        <end position="189"/>
    </location>
</feature>
<comment type="caution">
    <text evidence="3">The sequence shown here is derived from an EMBL/GenBank/DDBJ whole genome shotgun (WGS) entry which is preliminary data.</text>
</comment>